<accession>A0ABZ0Z412</accession>
<keyword evidence="1" id="KW-0472">Membrane</keyword>
<feature type="transmembrane region" description="Helical" evidence="1">
    <location>
        <begin position="36"/>
        <end position="57"/>
    </location>
</feature>
<dbReference type="Proteomes" id="UP001349343">
    <property type="component" value="Segment"/>
</dbReference>
<keyword evidence="1" id="KW-0812">Transmembrane</keyword>
<keyword evidence="3" id="KW-1185">Reference proteome</keyword>
<evidence type="ECO:0000256" key="1">
    <source>
        <dbReference type="SAM" id="Phobius"/>
    </source>
</evidence>
<proteinExistence type="predicted"/>
<name>A0ABZ0Z412_9CAUD</name>
<keyword evidence="1" id="KW-1133">Transmembrane helix</keyword>
<feature type="transmembrane region" description="Helical" evidence="1">
    <location>
        <begin position="6"/>
        <end position="29"/>
    </location>
</feature>
<protein>
    <submittedName>
        <fullName evidence="2">Uncharacterized protein</fullName>
    </submittedName>
</protein>
<sequence>MSLAFIIHVILYALIGFYISIFFLMLLILNRDVRTIYGNIIVKSIIIISIALTWYYIPLLWHTPHSCFNEYRGIEHGKEKHVEYNFIKSDSTYVYTPLPDTITGVIEVRYVDNRIHNTVVCEDGYEFYDDKFKDFTEKQRKNTKVKVVIKYYPKKKYTVIK</sequence>
<organism evidence="2 3">
    <name type="scientific">phage Lak_Megaphage_RVC_JS4_GC31</name>
    <dbReference type="NCBI Taxonomy" id="3109228"/>
    <lineage>
        <taxon>Viruses</taxon>
        <taxon>Duplodnaviria</taxon>
        <taxon>Heunggongvirae</taxon>
        <taxon>Uroviricota</taxon>
        <taxon>Caudoviricetes</taxon>
        <taxon>Caudoviricetes code 15 clade</taxon>
    </lineage>
</organism>
<evidence type="ECO:0000313" key="2">
    <source>
        <dbReference type="EMBL" id="WQJ52783.1"/>
    </source>
</evidence>
<reference evidence="2 3" key="1">
    <citation type="submission" date="2023-11" db="EMBL/GenBank/DDBJ databases">
        <authorList>
            <person name="Cook R."/>
            <person name="Crisci M."/>
            <person name="Pye H."/>
            <person name="Adriaenssens E."/>
            <person name="Santini J."/>
        </authorList>
    </citation>
    <scope>NUCLEOTIDE SEQUENCE [LARGE SCALE GENOMIC DNA]</scope>
    <source>
        <strain evidence="2">Lak_Megaphage_RVC_JS4_GC31</strain>
    </source>
</reference>
<evidence type="ECO:0000313" key="3">
    <source>
        <dbReference type="Proteomes" id="UP001349343"/>
    </source>
</evidence>
<dbReference type="EMBL" id="OR769222">
    <property type="protein sequence ID" value="WQJ52783.1"/>
    <property type="molecule type" value="Genomic_DNA"/>
</dbReference>